<keyword evidence="8" id="KW-0732">Signal</keyword>
<name>A0ABT6B2J8_9BURK</name>
<keyword evidence="5 6" id="KW-0482">Metalloprotease</keyword>
<accession>A0ABT6B2J8</accession>
<comment type="cofactor">
    <cofactor evidence="6">
        <name>Zn(2+)</name>
        <dbReference type="ChEBI" id="CHEBI:29105"/>
    </cofactor>
    <text evidence="6">Binds 1 zinc ion per subunit.</text>
</comment>
<dbReference type="PANTHER" id="PTHR22726">
    <property type="entry name" value="METALLOENDOPEPTIDASE OMA1"/>
    <property type="match status" value="1"/>
</dbReference>
<protein>
    <submittedName>
        <fullName evidence="10">M48 family metallopeptidase</fullName>
    </submittedName>
</protein>
<evidence type="ECO:0000313" key="11">
    <source>
        <dbReference type="Proteomes" id="UP001216674"/>
    </source>
</evidence>
<feature type="chain" id="PRO_5046076198" evidence="8">
    <location>
        <begin position="21"/>
        <end position="250"/>
    </location>
</feature>
<keyword evidence="4 6" id="KW-0862">Zinc</keyword>
<dbReference type="PANTHER" id="PTHR22726:SF8">
    <property type="entry name" value="METALLOPROTEASE YCAL"/>
    <property type="match status" value="1"/>
</dbReference>
<evidence type="ECO:0000256" key="5">
    <source>
        <dbReference type="ARBA" id="ARBA00023049"/>
    </source>
</evidence>
<evidence type="ECO:0000256" key="1">
    <source>
        <dbReference type="ARBA" id="ARBA00022670"/>
    </source>
</evidence>
<keyword evidence="1 6" id="KW-0645">Protease</keyword>
<dbReference type="CDD" id="cd07334">
    <property type="entry name" value="M48C_loiP_like"/>
    <property type="match status" value="1"/>
</dbReference>
<keyword evidence="11" id="KW-1185">Reference proteome</keyword>
<evidence type="ECO:0000256" key="3">
    <source>
        <dbReference type="ARBA" id="ARBA00022801"/>
    </source>
</evidence>
<dbReference type="PROSITE" id="PS51257">
    <property type="entry name" value="PROKAR_LIPOPROTEIN"/>
    <property type="match status" value="1"/>
</dbReference>
<dbReference type="Proteomes" id="UP001216674">
    <property type="component" value="Unassembled WGS sequence"/>
</dbReference>
<evidence type="ECO:0000313" key="10">
    <source>
        <dbReference type="EMBL" id="MDF3839102.1"/>
    </source>
</evidence>
<reference evidence="10 11" key="1">
    <citation type="submission" date="2023-03" db="EMBL/GenBank/DDBJ databases">
        <title>Draft assemblies of triclosan tolerant bacteria isolated from returned activated sludge.</title>
        <authorList>
            <person name="Van Hamelsveld S."/>
        </authorList>
    </citation>
    <scope>NUCLEOTIDE SEQUENCE [LARGE SCALE GENOMIC DNA]</scope>
    <source>
        <strain evidence="10 11">GW210010_S58</strain>
    </source>
</reference>
<evidence type="ECO:0000256" key="2">
    <source>
        <dbReference type="ARBA" id="ARBA00022723"/>
    </source>
</evidence>
<evidence type="ECO:0000256" key="6">
    <source>
        <dbReference type="RuleBase" id="RU003983"/>
    </source>
</evidence>
<evidence type="ECO:0000256" key="7">
    <source>
        <dbReference type="SAM" id="MobiDB-lite"/>
    </source>
</evidence>
<comment type="similarity">
    <text evidence="6">Belongs to the peptidase M48 family.</text>
</comment>
<dbReference type="RefSeq" id="WP_017223887.1">
    <property type="nucleotide sequence ID" value="NZ_JARJLM010000653.1"/>
</dbReference>
<keyword evidence="3 6" id="KW-0378">Hydrolase</keyword>
<evidence type="ECO:0000259" key="9">
    <source>
        <dbReference type="Pfam" id="PF01435"/>
    </source>
</evidence>
<dbReference type="InterPro" id="IPR001915">
    <property type="entry name" value="Peptidase_M48"/>
</dbReference>
<sequence>MKHKLSLAAIAALSAVVAGCAGTNVDGMLGAGTSMLKAASLSDGDVKAMSDQSCAELDKSNKIAAANSTYGKRLTKIMSGLQSTDVSNINAKVYLTKDVNAWAMANGCVRVYSGLMDMMTDDEVRGVVGHELGHVALGHTKNKMQVAYAAMAARGALAASGNGAVAALSSSQLGEMGEKLINAQFSQTQESAADDYSFDVLTKNKANTRGLVTAFQKLAKLDGGKSSMFSSHPGSEDRANHIEDRIKKGS</sequence>
<gene>
    <name evidence="10" type="ORF">P3W85_40120</name>
</gene>
<evidence type="ECO:0000256" key="8">
    <source>
        <dbReference type="SAM" id="SignalP"/>
    </source>
</evidence>
<dbReference type="Gene3D" id="3.30.2010.10">
    <property type="entry name" value="Metalloproteases ('zincins'), catalytic domain"/>
    <property type="match status" value="1"/>
</dbReference>
<feature type="region of interest" description="Disordered" evidence="7">
    <location>
        <begin position="226"/>
        <end position="250"/>
    </location>
</feature>
<proteinExistence type="inferred from homology"/>
<evidence type="ECO:0000256" key="4">
    <source>
        <dbReference type="ARBA" id="ARBA00022833"/>
    </source>
</evidence>
<comment type="caution">
    <text evidence="10">The sequence shown here is derived from an EMBL/GenBank/DDBJ whole genome shotgun (WGS) entry which is preliminary data.</text>
</comment>
<organism evidence="10 11">
    <name type="scientific">Cupriavidus basilensis</name>
    <dbReference type="NCBI Taxonomy" id="68895"/>
    <lineage>
        <taxon>Bacteria</taxon>
        <taxon>Pseudomonadati</taxon>
        <taxon>Pseudomonadota</taxon>
        <taxon>Betaproteobacteria</taxon>
        <taxon>Burkholderiales</taxon>
        <taxon>Burkholderiaceae</taxon>
        <taxon>Cupriavidus</taxon>
    </lineage>
</organism>
<feature type="compositionally biased region" description="Basic and acidic residues" evidence="7">
    <location>
        <begin position="234"/>
        <end position="250"/>
    </location>
</feature>
<feature type="signal peptide" evidence="8">
    <location>
        <begin position="1"/>
        <end position="20"/>
    </location>
</feature>
<keyword evidence="2" id="KW-0479">Metal-binding</keyword>
<dbReference type="InterPro" id="IPR051156">
    <property type="entry name" value="Mito/Outer_Membr_Metalloprot"/>
</dbReference>
<feature type="domain" description="Peptidase M48" evidence="9">
    <location>
        <begin position="94"/>
        <end position="245"/>
    </location>
</feature>
<dbReference type="EMBL" id="JARJLM010000653">
    <property type="protein sequence ID" value="MDF3839102.1"/>
    <property type="molecule type" value="Genomic_DNA"/>
</dbReference>
<dbReference type="Pfam" id="PF01435">
    <property type="entry name" value="Peptidase_M48"/>
    <property type="match status" value="1"/>
</dbReference>